<feature type="non-terminal residue" evidence="5">
    <location>
        <position position="1"/>
    </location>
</feature>
<organism evidence="5">
    <name type="scientific">marine metagenome</name>
    <dbReference type="NCBI Taxonomy" id="408172"/>
    <lineage>
        <taxon>unclassified sequences</taxon>
        <taxon>metagenomes</taxon>
        <taxon>ecological metagenomes</taxon>
    </lineage>
</organism>
<dbReference type="InterPro" id="IPR000917">
    <property type="entry name" value="Sulfatase_N"/>
</dbReference>
<dbReference type="Gene3D" id="3.40.720.10">
    <property type="entry name" value="Alkaline Phosphatase, subunit A"/>
    <property type="match status" value="1"/>
</dbReference>
<dbReference type="GO" id="GO:0008484">
    <property type="term" value="F:sulfuric ester hydrolase activity"/>
    <property type="evidence" value="ECO:0007669"/>
    <property type="project" value="TreeGrafter"/>
</dbReference>
<gene>
    <name evidence="5" type="ORF">METZ01_LOCUS429311</name>
</gene>
<dbReference type="SUPFAM" id="SSF53649">
    <property type="entry name" value="Alkaline phosphatase-like"/>
    <property type="match status" value="1"/>
</dbReference>
<dbReference type="EMBL" id="UINC01171738">
    <property type="protein sequence ID" value="SVD76457.1"/>
    <property type="molecule type" value="Genomic_DNA"/>
</dbReference>
<evidence type="ECO:0000256" key="2">
    <source>
        <dbReference type="ARBA" id="ARBA00022723"/>
    </source>
</evidence>
<evidence type="ECO:0000259" key="4">
    <source>
        <dbReference type="Pfam" id="PF00884"/>
    </source>
</evidence>
<dbReference type="InterPro" id="IPR024607">
    <property type="entry name" value="Sulfatase_CS"/>
</dbReference>
<evidence type="ECO:0000256" key="1">
    <source>
        <dbReference type="ARBA" id="ARBA00008779"/>
    </source>
</evidence>
<dbReference type="Pfam" id="PF00884">
    <property type="entry name" value="Sulfatase"/>
    <property type="match status" value="1"/>
</dbReference>
<keyword evidence="3" id="KW-0378">Hydrolase</keyword>
<reference evidence="5" key="1">
    <citation type="submission" date="2018-05" db="EMBL/GenBank/DDBJ databases">
        <authorList>
            <person name="Lanie J.A."/>
            <person name="Ng W.-L."/>
            <person name="Kazmierczak K.M."/>
            <person name="Andrzejewski T.M."/>
            <person name="Davidsen T.M."/>
            <person name="Wayne K.J."/>
            <person name="Tettelin H."/>
            <person name="Glass J.I."/>
            <person name="Rusch D."/>
            <person name="Podicherti R."/>
            <person name="Tsui H.-C.T."/>
            <person name="Winkler M.E."/>
        </authorList>
    </citation>
    <scope>NUCLEOTIDE SEQUENCE</scope>
</reference>
<feature type="non-terminal residue" evidence="5">
    <location>
        <position position="267"/>
    </location>
</feature>
<feature type="domain" description="Sulfatase N-terminal" evidence="4">
    <location>
        <begin position="7"/>
        <end position="216"/>
    </location>
</feature>
<sequence>PSGTKMNILLLMADQFRFDAMRCAGNRCIYTPNLDELAASGQRFTHAFTSSPVCVAARMSMITGQRIRQTHFVGNGCSSSAEPVLPTLMHSLHDAGYQTQAVGKMHFRGKHYGFHDIKSQEECPDTLIDDDYLLFLQEHGIRTRFPHGYRNLLYFQPQTTALPEPFTPEAWVANQSMKFLTDHLRNRGSKPFFLWSSWIAPHPPFAACEPYDTMYSPDEVDWPDYTNRPLSDLPETVWPNRARLDGALLDPERMRRIKALYYGKVSH</sequence>
<evidence type="ECO:0000256" key="3">
    <source>
        <dbReference type="ARBA" id="ARBA00022801"/>
    </source>
</evidence>
<proteinExistence type="inferred from homology"/>
<name>A0A382XZA7_9ZZZZ</name>
<keyword evidence="2" id="KW-0479">Metal-binding</keyword>
<comment type="similarity">
    <text evidence="1">Belongs to the sulfatase family.</text>
</comment>
<dbReference type="InterPro" id="IPR017850">
    <property type="entry name" value="Alkaline_phosphatase_core_sf"/>
</dbReference>
<protein>
    <recommendedName>
        <fullName evidence="4">Sulfatase N-terminal domain-containing protein</fullName>
    </recommendedName>
</protein>
<dbReference type="PANTHER" id="PTHR45953:SF1">
    <property type="entry name" value="IDURONATE 2-SULFATASE"/>
    <property type="match status" value="1"/>
</dbReference>
<dbReference type="AlphaFoldDB" id="A0A382XZA7"/>
<evidence type="ECO:0000313" key="5">
    <source>
        <dbReference type="EMBL" id="SVD76457.1"/>
    </source>
</evidence>
<dbReference type="PROSITE" id="PS00149">
    <property type="entry name" value="SULFATASE_2"/>
    <property type="match status" value="1"/>
</dbReference>
<accession>A0A382XZA7</accession>
<dbReference type="GO" id="GO:0046872">
    <property type="term" value="F:metal ion binding"/>
    <property type="evidence" value="ECO:0007669"/>
    <property type="project" value="UniProtKB-KW"/>
</dbReference>
<dbReference type="PANTHER" id="PTHR45953">
    <property type="entry name" value="IDURONATE 2-SULFATASE"/>
    <property type="match status" value="1"/>
</dbReference>
<dbReference type="GO" id="GO:0005737">
    <property type="term" value="C:cytoplasm"/>
    <property type="evidence" value="ECO:0007669"/>
    <property type="project" value="TreeGrafter"/>
</dbReference>